<evidence type="ECO:0000313" key="2">
    <source>
        <dbReference type="EMBL" id="KAK7247017.1"/>
    </source>
</evidence>
<protein>
    <recommendedName>
        <fullName evidence="1">K-box domain-containing protein</fullName>
    </recommendedName>
</protein>
<dbReference type="AlphaFoldDB" id="A0AAN9E866"/>
<feature type="domain" description="K-box" evidence="1">
    <location>
        <begin position="31"/>
        <end position="96"/>
    </location>
</feature>
<evidence type="ECO:0000313" key="3">
    <source>
        <dbReference type="Proteomes" id="UP001372338"/>
    </source>
</evidence>
<reference evidence="2 3" key="1">
    <citation type="submission" date="2024-01" db="EMBL/GenBank/DDBJ databases">
        <title>The genomes of 5 underutilized Papilionoideae crops provide insights into root nodulation and disease resistanc.</title>
        <authorList>
            <person name="Yuan L."/>
        </authorList>
    </citation>
    <scope>NUCLEOTIDE SEQUENCE [LARGE SCALE GENOMIC DNA]</scope>
    <source>
        <strain evidence="2">ZHUSHIDOU_FW_LH</strain>
        <tissue evidence="2">Leaf</tissue>
    </source>
</reference>
<dbReference type="EMBL" id="JAYWIO010000008">
    <property type="protein sequence ID" value="KAK7247017.1"/>
    <property type="molecule type" value="Genomic_DNA"/>
</dbReference>
<gene>
    <name evidence="2" type="ORF">RIF29_41893</name>
</gene>
<accession>A0AAN9E866</accession>
<dbReference type="InterPro" id="IPR002487">
    <property type="entry name" value="TF_Kbox"/>
</dbReference>
<evidence type="ECO:0000259" key="1">
    <source>
        <dbReference type="Pfam" id="PF01486"/>
    </source>
</evidence>
<proteinExistence type="predicted"/>
<dbReference type="GO" id="GO:0003700">
    <property type="term" value="F:DNA-binding transcription factor activity"/>
    <property type="evidence" value="ECO:0007669"/>
    <property type="project" value="InterPro"/>
</dbReference>
<name>A0AAN9E866_CROPI</name>
<dbReference type="GO" id="GO:0005634">
    <property type="term" value="C:nucleus"/>
    <property type="evidence" value="ECO:0007669"/>
    <property type="project" value="InterPro"/>
</dbReference>
<keyword evidence="3" id="KW-1185">Reference proteome</keyword>
<dbReference type="Proteomes" id="UP001372338">
    <property type="component" value="Unassembled WGS sequence"/>
</dbReference>
<dbReference type="Pfam" id="PF01486">
    <property type="entry name" value="K-box"/>
    <property type="match status" value="1"/>
</dbReference>
<comment type="caution">
    <text evidence="2">The sequence shown here is derived from an EMBL/GenBank/DDBJ whole genome shotgun (WGS) entry which is preliminary data.</text>
</comment>
<organism evidence="2 3">
    <name type="scientific">Crotalaria pallida</name>
    <name type="common">Smooth rattlebox</name>
    <name type="synonym">Crotalaria striata</name>
    <dbReference type="NCBI Taxonomy" id="3830"/>
    <lineage>
        <taxon>Eukaryota</taxon>
        <taxon>Viridiplantae</taxon>
        <taxon>Streptophyta</taxon>
        <taxon>Embryophyta</taxon>
        <taxon>Tracheophyta</taxon>
        <taxon>Spermatophyta</taxon>
        <taxon>Magnoliopsida</taxon>
        <taxon>eudicotyledons</taxon>
        <taxon>Gunneridae</taxon>
        <taxon>Pentapetalae</taxon>
        <taxon>rosids</taxon>
        <taxon>fabids</taxon>
        <taxon>Fabales</taxon>
        <taxon>Fabaceae</taxon>
        <taxon>Papilionoideae</taxon>
        <taxon>50 kb inversion clade</taxon>
        <taxon>genistoids sensu lato</taxon>
        <taxon>core genistoids</taxon>
        <taxon>Crotalarieae</taxon>
        <taxon>Crotalaria</taxon>
    </lineage>
</organism>
<sequence>MNCDDDALPKHGLPQFRFEFVDIRSGAAFSQFVKRHFGVSEVEHLSMTELMELERITHSTLSQIRSAKMNLMVESVRNLKKKEQVLVKENELLEEQNAASIVLAYSATFAPPKSQAISGSPNIDRRAEETVEGLRIPIHKPPLAYVRDTSAQKRSL</sequence>